<feature type="chain" id="PRO_5043347159" description="Glycine zipper 2TM domain-containing protein" evidence="2">
    <location>
        <begin position="28"/>
        <end position="176"/>
    </location>
</feature>
<dbReference type="EMBL" id="CP158568">
    <property type="protein sequence ID" value="XBY44397.1"/>
    <property type="molecule type" value="Genomic_DNA"/>
</dbReference>
<accession>A0AAU7X8K7</accession>
<evidence type="ECO:0008006" key="4">
    <source>
        <dbReference type="Google" id="ProtNLM"/>
    </source>
</evidence>
<proteinExistence type="predicted"/>
<feature type="signal peptide" evidence="2">
    <location>
        <begin position="1"/>
        <end position="27"/>
    </location>
</feature>
<gene>
    <name evidence="3" type="ORF">ABS361_20670</name>
</gene>
<evidence type="ECO:0000313" key="3">
    <source>
        <dbReference type="EMBL" id="XBY44397.1"/>
    </source>
</evidence>
<organism evidence="3">
    <name type="scientific">Methyloraptor flagellatus</name>
    <dbReference type="NCBI Taxonomy" id="3162530"/>
    <lineage>
        <taxon>Bacteria</taxon>
        <taxon>Pseudomonadati</taxon>
        <taxon>Pseudomonadota</taxon>
        <taxon>Alphaproteobacteria</taxon>
        <taxon>Hyphomicrobiales</taxon>
        <taxon>Ancalomicrobiaceae</taxon>
        <taxon>Methyloraptor</taxon>
    </lineage>
</organism>
<evidence type="ECO:0000256" key="2">
    <source>
        <dbReference type="SAM" id="SignalP"/>
    </source>
</evidence>
<dbReference type="AlphaFoldDB" id="A0AAU7X8K7"/>
<name>A0AAU7X8K7_9HYPH</name>
<sequence>MKKIVSTAIASFVVAAAGLAMVSPAAAQKCPPSCTPTNQDRMLPVPQDQNRRPPQVNRPYVPPAQTYHPRPNYGSRPYYGGGPYYNRPYYNSRPYYHRRYDDDGAGVAAAIIGGAIIGSAITQNQANQRYYDDTYEEEEVIVRRPPPPKRQVPGAICKTIIKHDMYGKPYEYKDCH</sequence>
<reference evidence="3" key="1">
    <citation type="submission" date="2024-06" db="EMBL/GenBank/DDBJ databases">
        <title>Methylostella associata gen. nov., sp. nov., a novel Ancalomicrobiaceae-affiliated facultatively methylotrophic bacteria that feed on methanotrophs of the genus Methylococcus.</title>
        <authorList>
            <person name="Saltykova V."/>
            <person name="Danilova O.V."/>
            <person name="Oshkin I.Y."/>
            <person name="Belova S.E."/>
            <person name="Pimenov N.V."/>
            <person name="Dedysh S.N."/>
        </authorList>
    </citation>
    <scope>NUCLEOTIDE SEQUENCE</scope>
    <source>
        <strain evidence="3">S20</strain>
    </source>
</reference>
<dbReference type="KEGG" id="mflg:ABS361_20670"/>
<dbReference type="RefSeq" id="WP_407049490.1">
    <property type="nucleotide sequence ID" value="NZ_CP158568.1"/>
</dbReference>
<protein>
    <recommendedName>
        <fullName evidence="4">Glycine zipper 2TM domain-containing protein</fullName>
    </recommendedName>
</protein>
<evidence type="ECO:0000256" key="1">
    <source>
        <dbReference type="SAM" id="MobiDB-lite"/>
    </source>
</evidence>
<keyword evidence="2" id="KW-0732">Signal</keyword>
<feature type="region of interest" description="Disordered" evidence="1">
    <location>
        <begin position="32"/>
        <end position="73"/>
    </location>
</feature>